<keyword evidence="3 6" id="KW-0349">Heme</keyword>
<comment type="similarity">
    <text evidence="2 7">Belongs to the cytochrome P450 family.</text>
</comment>
<dbReference type="InterPro" id="IPR036396">
    <property type="entry name" value="Cyt_P450_sf"/>
</dbReference>
<accession>A0AA39WGD6</accession>
<dbReference type="Gene3D" id="1.10.630.10">
    <property type="entry name" value="Cytochrome P450"/>
    <property type="match status" value="1"/>
</dbReference>
<dbReference type="PRINTS" id="PR00385">
    <property type="entry name" value="P450"/>
</dbReference>
<keyword evidence="9" id="KW-1185">Reference proteome</keyword>
<dbReference type="GO" id="GO:0004497">
    <property type="term" value="F:monooxygenase activity"/>
    <property type="evidence" value="ECO:0007669"/>
    <property type="project" value="UniProtKB-KW"/>
</dbReference>
<comment type="cofactor">
    <cofactor evidence="1 6">
        <name>heme</name>
        <dbReference type="ChEBI" id="CHEBI:30413"/>
    </cofactor>
</comment>
<dbReference type="Pfam" id="PF00067">
    <property type="entry name" value="p450"/>
    <property type="match status" value="1"/>
</dbReference>
<evidence type="ECO:0000256" key="1">
    <source>
        <dbReference type="ARBA" id="ARBA00001971"/>
    </source>
</evidence>
<comment type="caution">
    <text evidence="8">The sequence shown here is derived from an EMBL/GenBank/DDBJ whole genome shotgun (WGS) entry which is preliminary data.</text>
</comment>
<evidence type="ECO:0000256" key="5">
    <source>
        <dbReference type="ARBA" id="ARBA00023004"/>
    </source>
</evidence>
<evidence type="ECO:0000256" key="3">
    <source>
        <dbReference type="ARBA" id="ARBA00022617"/>
    </source>
</evidence>
<evidence type="ECO:0000256" key="6">
    <source>
        <dbReference type="PIRSR" id="PIRSR602401-1"/>
    </source>
</evidence>
<name>A0AA39WGD6_9PEZI</name>
<dbReference type="InterPro" id="IPR002401">
    <property type="entry name" value="Cyt_P450_E_grp-I"/>
</dbReference>
<dbReference type="PRINTS" id="PR00463">
    <property type="entry name" value="EP450I"/>
</dbReference>
<dbReference type="PANTHER" id="PTHR24305:SF210">
    <property type="entry name" value="CYTOCHROME P450 MONOOXYGENASE ASQL-RELATED"/>
    <property type="match status" value="1"/>
</dbReference>
<dbReference type="GO" id="GO:0016705">
    <property type="term" value="F:oxidoreductase activity, acting on paired donors, with incorporation or reduction of molecular oxygen"/>
    <property type="evidence" value="ECO:0007669"/>
    <property type="project" value="InterPro"/>
</dbReference>
<gene>
    <name evidence="8" type="ORF">B0T17DRAFT_562981</name>
</gene>
<dbReference type="SUPFAM" id="SSF48264">
    <property type="entry name" value="Cytochrome P450"/>
    <property type="match status" value="1"/>
</dbReference>
<dbReference type="InterPro" id="IPR001128">
    <property type="entry name" value="Cyt_P450"/>
</dbReference>
<keyword evidence="7" id="KW-0560">Oxidoreductase</keyword>
<dbReference type="CDD" id="cd11058">
    <property type="entry name" value="CYP60B-like"/>
    <property type="match status" value="1"/>
</dbReference>
<dbReference type="GO" id="GO:0005506">
    <property type="term" value="F:iron ion binding"/>
    <property type="evidence" value="ECO:0007669"/>
    <property type="project" value="InterPro"/>
</dbReference>
<protein>
    <submittedName>
        <fullName evidence="8">Cytochrome P450 monooxygenase</fullName>
    </submittedName>
</protein>
<dbReference type="PROSITE" id="PS00086">
    <property type="entry name" value="CYTOCHROME_P450"/>
    <property type="match status" value="1"/>
</dbReference>
<dbReference type="PANTHER" id="PTHR24305">
    <property type="entry name" value="CYTOCHROME P450"/>
    <property type="match status" value="1"/>
</dbReference>
<proteinExistence type="inferred from homology"/>
<keyword evidence="4 6" id="KW-0479">Metal-binding</keyword>
<evidence type="ECO:0000313" key="8">
    <source>
        <dbReference type="EMBL" id="KAK0614865.1"/>
    </source>
</evidence>
<dbReference type="InterPro" id="IPR017972">
    <property type="entry name" value="Cyt_P450_CS"/>
</dbReference>
<dbReference type="InterPro" id="IPR050121">
    <property type="entry name" value="Cytochrome_P450_monoxygenase"/>
</dbReference>
<dbReference type="AlphaFoldDB" id="A0AA39WGD6"/>
<feature type="binding site" description="axial binding residue" evidence="6">
    <location>
        <position position="411"/>
    </location>
    <ligand>
        <name>heme</name>
        <dbReference type="ChEBI" id="CHEBI:30413"/>
    </ligand>
    <ligandPart>
        <name>Fe</name>
        <dbReference type="ChEBI" id="CHEBI:18248"/>
    </ligandPart>
</feature>
<keyword evidence="7 8" id="KW-0503">Monooxygenase</keyword>
<keyword evidence="5 6" id="KW-0408">Iron</keyword>
<reference evidence="8" key="1">
    <citation type="submission" date="2023-06" db="EMBL/GenBank/DDBJ databases">
        <title>Genome-scale phylogeny and comparative genomics of the fungal order Sordariales.</title>
        <authorList>
            <consortium name="Lawrence Berkeley National Laboratory"/>
            <person name="Hensen N."/>
            <person name="Bonometti L."/>
            <person name="Westerberg I."/>
            <person name="Brannstrom I.O."/>
            <person name="Guillou S."/>
            <person name="Cros-Aarteil S."/>
            <person name="Calhoun S."/>
            <person name="Haridas S."/>
            <person name="Kuo A."/>
            <person name="Mondo S."/>
            <person name="Pangilinan J."/>
            <person name="Riley R."/>
            <person name="LaButti K."/>
            <person name="Andreopoulos B."/>
            <person name="Lipzen A."/>
            <person name="Chen C."/>
            <person name="Yanf M."/>
            <person name="Daum C."/>
            <person name="Ng V."/>
            <person name="Clum A."/>
            <person name="Steindorff A."/>
            <person name="Ohm R."/>
            <person name="Martin F."/>
            <person name="Silar P."/>
            <person name="Natvig D."/>
            <person name="Lalanne C."/>
            <person name="Gautier V."/>
            <person name="Ament-velasquez S.L."/>
            <person name="Kruys A."/>
            <person name="Hutchinson M.I."/>
            <person name="Powell A.J."/>
            <person name="Barry K."/>
            <person name="Miller A.N."/>
            <person name="Grigoriev I.V."/>
            <person name="Debuchy R."/>
            <person name="Gladieux P."/>
            <person name="Thoren M.H."/>
            <person name="Johannesson H."/>
        </authorList>
    </citation>
    <scope>NUCLEOTIDE SEQUENCE</scope>
    <source>
        <strain evidence="8">SMH3391-2</strain>
    </source>
</reference>
<dbReference type="EMBL" id="JAULSR010000007">
    <property type="protein sequence ID" value="KAK0614865.1"/>
    <property type="molecule type" value="Genomic_DNA"/>
</dbReference>
<evidence type="ECO:0000256" key="2">
    <source>
        <dbReference type="ARBA" id="ARBA00010617"/>
    </source>
</evidence>
<evidence type="ECO:0000313" key="9">
    <source>
        <dbReference type="Proteomes" id="UP001174934"/>
    </source>
</evidence>
<sequence length="468" mass="53112">MRHIPGPKLNALSMIPIAKHMVAGTTVRNTVKLHDKYGSVVRVAPNEVSFISGETAFPDIYGFRTGRLKGHQNMKKDPVWYVNPSNGAPSILQANDEDHTRGRRVLAHAFSERAVAAQEPLVQRYVDQLVSRLKEAAAASDEAQDMVKWYNWTTFDVVADLMFGQPFGCLHDLSTHQYVELLTQSFKSLRFLHVLAHFPWLKYLGNLVVDKNVIAKRKEYLSWVSAQVKTRTERETTRPDFMSLILANNGNKGARLTQQEIDSNAFLLLNAGSETTSSLLAGTTWLLLKNPRVMQKLKDELRTKFPTYSDITLAGVNDAPYLLAVLTEALRCFPPVVAGFGRVVPQGGEFISGHFIPEGTVVSVSHYAAYHSERNFKNADLFVPERWMGDEEYANDNRNACQPFSFGPRSCLGRNLAYAEMRLIVAKVFWSFDLELEERSQDWLDRCRVMRFWVKPELAVKLRDVQRE</sequence>
<evidence type="ECO:0000256" key="4">
    <source>
        <dbReference type="ARBA" id="ARBA00022723"/>
    </source>
</evidence>
<dbReference type="Proteomes" id="UP001174934">
    <property type="component" value="Unassembled WGS sequence"/>
</dbReference>
<organism evidence="8 9">
    <name type="scientific">Bombardia bombarda</name>
    <dbReference type="NCBI Taxonomy" id="252184"/>
    <lineage>
        <taxon>Eukaryota</taxon>
        <taxon>Fungi</taxon>
        <taxon>Dikarya</taxon>
        <taxon>Ascomycota</taxon>
        <taxon>Pezizomycotina</taxon>
        <taxon>Sordariomycetes</taxon>
        <taxon>Sordariomycetidae</taxon>
        <taxon>Sordariales</taxon>
        <taxon>Lasiosphaeriaceae</taxon>
        <taxon>Bombardia</taxon>
    </lineage>
</organism>
<evidence type="ECO:0000256" key="7">
    <source>
        <dbReference type="RuleBase" id="RU000461"/>
    </source>
</evidence>
<dbReference type="GO" id="GO:0020037">
    <property type="term" value="F:heme binding"/>
    <property type="evidence" value="ECO:0007669"/>
    <property type="project" value="InterPro"/>
</dbReference>